<dbReference type="GO" id="GO:0046872">
    <property type="term" value="F:metal ion binding"/>
    <property type="evidence" value="ECO:0007669"/>
    <property type="project" value="UniProtKB-KW"/>
</dbReference>
<evidence type="ECO:0000256" key="5">
    <source>
        <dbReference type="ARBA" id="ARBA00023014"/>
    </source>
</evidence>
<dbReference type="InterPro" id="IPR036010">
    <property type="entry name" value="2Fe-2S_ferredoxin-like_sf"/>
</dbReference>
<dbReference type="InterPro" id="IPR001041">
    <property type="entry name" value="2Fe-2S_ferredoxin-type"/>
</dbReference>
<evidence type="ECO:0000256" key="4">
    <source>
        <dbReference type="ARBA" id="ARBA00023004"/>
    </source>
</evidence>
<gene>
    <name evidence="7" type="ORF">HY912_12840</name>
</gene>
<evidence type="ECO:0000256" key="1">
    <source>
        <dbReference type="ARBA" id="ARBA00022714"/>
    </source>
</evidence>
<dbReference type="PANTHER" id="PTHR44379">
    <property type="entry name" value="OXIDOREDUCTASE WITH IRON-SULFUR SUBUNIT"/>
    <property type="match status" value="1"/>
</dbReference>
<evidence type="ECO:0000259" key="6">
    <source>
        <dbReference type="PROSITE" id="PS51085"/>
    </source>
</evidence>
<dbReference type="Proteomes" id="UP000807825">
    <property type="component" value="Unassembled WGS sequence"/>
</dbReference>
<dbReference type="PROSITE" id="PS00197">
    <property type="entry name" value="2FE2S_FER_1"/>
    <property type="match status" value="1"/>
</dbReference>
<evidence type="ECO:0000256" key="3">
    <source>
        <dbReference type="ARBA" id="ARBA00023002"/>
    </source>
</evidence>
<reference evidence="7" key="1">
    <citation type="submission" date="2020-07" db="EMBL/GenBank/DDBJ databases">
        <title>Huge and variable diversity of episymbiotic CPR bacteria and DPANN archaea in groundwater ecosystems.</title>
        <authorList>
            <person name="He C.Y."/>
            <person name="Keren R."/>
            <person name="Whittaker M."/>
            <person name="Farag I.F."/>
            <person name="Doudna J."/>
            <person name="Cate J.H.D."/>
            <person name="Banfield J.F."/>
        </authorList>
    </citation>
    <scope>NUCLEOTIDE SEQUENCE</scope>
    <source>
        <strain evidence="7">NC_groundwater_1664_Pr3_B-0.1um_52_9</strain>
    </source>
</reference>
<dbReference type="InterPro" id="IPR051452">
    <property type="entry name" value="Diverse_Oxidoreductases"/>
</dbReference>
<dbReference type="EMBL" id="JACRDE010000339">
    <property type="protein sequence ID" value="MBI5250374.1"/>
    <property type="molecule type" value="Genomic_DNA"/>
</dbReference>
<dbReference type="SUPFAM" id="SSF47741">
    <property type="entry name" value="CO dehydrogenase ISP C-domain like"/>
    <property type="match status" value="1"/>
</dbReference>
<evidence type="ECO:0000313" key="7">
    <source>
        <dbReference type="EMBL" id="MBI5250374.1"/>
    </source>
</evidence>
<dbReference type="SUPFAM" id="SSF54292">
    <property type="entry name" value="2Fe-2S ferredoxin-like"/>
    <property type="match status" value="1"/>
</dbReference>
<dbReference type="InterPro" id="IPR036884">
    <property type="entry name" value="2Fe-2S-bd_dom_sf"/>
</dbReference>
<sequence>MTANKSDRVTRETAATRHVGFTVNGQYHEFRVGSGGIEISPTHTLSWTLREVLGLMGTKVSCDSGACGSCTVIMDGKAVLSCKVLTIECDGKTITTIEGLRDPKTGALDPIQQSFIDHTAFQCGYCTPGMIMTAKAFLNENPQPTEEEIKDALSGNFCRCISHYQVIRAVMSVVEKEGEHGR</sequence>
<comment type="caution">
    <text evidence="7">The sequence shown here is derived from an EMBL/GenBank/DDBJ whole genome shotgun (WGS) entry which is preliminary data.</text>
</comment>
<dbReference type="GO" id="GO:0016491">
    <property type="term" value="F:oxidoreductase activity"/>
    <property type="evidence" value="ECO:0007669"/>
    <property type="project" value="UniProtKB-KW"/>
</dbReference>
<dbReference type="Gene3D" id="1.10.150.120">
    <property type="entry name" value="[2Fe-2S]-binding domain"/>
    <property type="match status" value="1"/>
</dbReference>
<dbReference type="PANTHER" id="PTHR44379:SF5">
    <property type="entry name" value="OXIDOREDUCTASE WITH IRON-SULFUR SUBUNIT"/>
    <property type="match status" value="1"/>
</dbReference>
<organism evidence="7 8">
    <name type="scientific">Desulfomonile tiedjei</name>
    <dbReference type="NCBI Taxonomy" id="2358"/>
    <lineage>
        <taxon>Bacteria</taxon>
        <taxon>Pseudomonadati</taxon>
        <taxon>Thermodesulfobacteriota</taxon>
        <taxon>Desulfomonilia</taxon>
        <taxon>Desulfomonilales</taxon>
        <taxon>Desulfomonilaceae</taxon>
        <taxon>Desulfomonile</taxon>
    </lineage>
</organism>
<dbReference type="AlphaFoldDB" id="A0A9D6V3Z5"/>
<protein>
    <submittedName>
        <fullName evidence="7">(2Fe-2S)-binding protein</fullName>
    </submittedName>
</protein>
<dbReference type="InterPro" id="IPR006058">
    <property type="entry name" value="2Fe2S_fd_BS"/>
</dbReference>
<feature type="domain" description="2Fe-2S ferredoxin-type" evidence="6">
    <location>
        <begin position="17"/>
        <end position="100"/>
    </location>
</feature>
<keyword evidence="4" id="KW-0408">Iron</keyword>
<evidence type="ECO:0000256" key="2">
    <source>
        <dbReference type="ARBA" id="ARBA00022723"/>
    </source>
</evidence>
<dbReference type="Pfam" id="PF00111">
    <property type="entry name" value="Fer2"/>
    <property type="match status" value="1"/>
</dbReference>
<keyword evidence="2" id="KW-0479">Metal-binding</keyword>
<keyword evidence="3" id="KW-0560">Oxidoreductase</keyword>
<dbReference type="InterPro" id="IPR002888">
    <property type="entry name" value="2Fe-2S-bd"/>
</dbReference>
<proteinExistence type="predicted"/>
<name>A0A9D6V3Z5_9BACT</name>
<dbReference type="Pfam" id="PF01799">
    <property type="entry name" value="Fer2_2"/>
    <property type="match status" value="1"/>
</dbReference>
<dbReference type="Gene3D" id="3.10.20.30">
    <property type="match status" value="1"/>
</dbReference>
<dbReference type="InterPro" id="IPR012675">
    <property type="entry name" value="Beta-grasp_dom_sf"/>
</dbReference>
<accession>A0A9D6V3Z5</accession>
<keyword evidence="1" id="KW-0001">2Fe-2S</keyword>
<dbReference type="GO" id="GO:0051537">
    <property type="term" value="F:2 iron, 2 sulfur cluster binding"/>
    <property type="evidence" value="ECO:0007669"/>
    <property type="project" value="UniProtKB-KW"/>
</dbReference>
<keyword evidence="5" id="KW-0411">Iron-sulfur</keyword>
<evidence type="ECO:0000313" key="8">
    <source>
        <dbReference type="Proteomes" id="UP000807825"/>
    </source>
</evidence>
<dbReference type="PROSITE" id="PS51085">
    <property type="entry name" value="2FE2S_FER_2"/>
    <property type="match status" value="1"/>
</dbReference>